<name>A0A934VYN8_9RHOB</name>
<dbReference type="RefSeq" id="WP_200685887.1">
    <property type="nucleotide sequence ID" value="NZ_JAEPRQ010000003.1"/>
</dbReference>
<evidence type="ECO:0000256" key="1">
    <source>
        <dbReference type="SAM" id="Phobius"/>
    </source>
</evidence>
<dbReference type="Proteomes" id="UP000640485">
    <property type="component" value="Unassembled WGS sequence"/>
</dbReference>
<evidence type="ECO:0000313" key="3">
    <source>
        <dbReference type="Proteomes" id="UP000640485"/>
    </source>
</evidence>
<feature type="transmembrane region" description="Helical" evidence="1">
    <location>
        <begin position="38"/>
        <end position="60"/>
    </location>
</feature>
<protein>
    <submittedName>
        <fullName evidence="2">Uncharacterized protein</fullName>
    </submittedName>
</protein>
<keyword evidence="1" id="KW-0812">Transmembrane</keyword>
<keyword evidence="1" id="KW-1133">Transmembrane helix</keyword>
<comment type="caution">
    <text evidence="2">The sequence shown here is derived from an EMBL/GenBank/DDBJ whole genome shotgun (WGS) entry which is preliminary data.</text>
</comment>
<sequence length="188" mass="20106">MSDGPNAADWAIALEPGERILWMGQPVGPAKADRATSFFRLFGAIFALGGLPFLGIGLLVDAGDPMFNLIFAGLGASALVIGLSVLILPARFTKARLAKTRYALTDRHALVYEGQAIKSWNITPTMQVEVHPGTPGSLIFGQEELAIEINGAPAYRDIGFIMIPDVIEVGKMIRDIQSRQLSNTEAAG</sequence>
<accession>A0A934VYN8</accession>
<dbReference type="AlphaFoldDB" id="A0A934VYN8"/>
<keyword evidence="3" id="KW-1185">Reference proteome</keyword>
<dbReference type="EMBL" id="JAEPRQ010000003">
    <property type="protein sequence ID" value="MBK4216197.1"/>
    <property type="molecule type" value="Genomic_DNA"/>
</dbReference>
<feature type="transmembrane region" description="Helical" evidence="1">
    <location>
        <begin position="66"/>
        <end position="88"/>
    </location>
</feature>
<proteinExistence type="predicted"/>
<gene>
    <name evidence="2" type="ORF">JJJ17_09700</name>
</gene>
<keyword evidence="1" id="KW-0472">Membrane</keyword>
<organism evidence="2 3">
    <name type="scientific">Paracoccus caeni</name>
    <dbReference type="NCBI Taxonomy" id="657651"/>
    <lineage>
        <taxon>Bacteria</taxon>
        <taxon>Pseudomonadati</taxon>
        <taxon>Pseudomonadota</taxon>
        <taxon>Alphaproteobacteria</taxon>
        <taxon>Rhodobacterales</taxon>
        <taxon>Paracoccaceae</taxon>
        <taxon>Paracoccus</taxon>
    </lineage>
</organism>
<evidence type="ECO:0000313" key="2">
    <source>
        <dbReference type="EMBL" id="MBK4216197.1"/>
    </source>
</evidence>
<reference evidence="2" key="1">
    <citation type="submission" date="2021-01" db="EMBL/GenBank/DDBJ databases">
        <title>Paracoccus amoyensis sp. nov., isolated from the surface seawater along the coast of Xiamen Island, China.</title>
        <authorList>
            <person name="Lyu L."/>
        </authorList>
    </citation>
    <scope>NUCLEOTIDE SEQUENCE</scope>
    <source>
        <strain evidence="2">MJ17</strain>
    </source>
</reference>